<dbReference type="SUPFAM" id="SSF102405">
    <property type="entry name" value="MCP/YpsA-like"/>
    <property type="match status" value="1"/>
</dbReference>
<dbReference type="InterPro" id="IPR041614">
    <property type="entry name" value="DprA_WH"/>
</dbReference>
<dbReference type="RefSeq" id="WP_072962222.1">
    <property type="nucleotide sequence ID" value="NZ_FQUT01000014.1"/>
</dbReference>
<dbReference type="InterPro" id="IPR036388">
    <property type="entry name" value="WH-like_DNA-bd_sf"/>
</dbReference>
<organism evidence="4 5">
    <name type="scientific">Chryseobacterium arachidis</name>
    <dbReference type="NCBI Taxonomy" id="1416778"/>
    <lineage>
        <taxon>Bacteria</taxon>
        <taxon>Pseudomonadati</taxon>
        <taxon>Bacteroidota</taxon>
        <taxon>Flavobacteriia</taxon>
        <taxon>Flavobacteriales</taxon>
        <taxon>Weeksellaceae</taxon>
        <taxon>Chryseobacterium group</taxon>
        <taxon>Chryseobacterium</taxon>
    </lineage>
</organism>
<feature type="domain" description="Smf/DprA SLOG" evidence="2">
    <location>
        <begin position="87"/>
        <end position="290"/>
    </location>
</feature>
<keyword evidence="5" id="KW-1185">Reference proteome</keyword>
<feature type="domain" description="DprA winged helix" evidence="3">
    <location>
        <begin position="309"/>
        <end position="363"/>
    </location>
</feature>
<dbReference type="Pfam" id="PF17782">
    <property type="entry name" value="WHD_DprA"/>
    <property type="match status" value="1"/>
</dbReference>
<protein>
    <submittedName>
        <fullName evidence="4">DNA processing protein</fullName>
    </submittedName>
</protein>
<dbReference type="SUPFAM" id="SSF46785">
    <property type="entry name" value="Winged helix' DNA-binding domain"/>
    <property type="match status" value="1"/>
</dbReference>
<dbReference type="STRING" id="1416778.SAMN05443633_11448"/>
<dbReference type="PANTHER" id="PTHR43022:SF1">
    <property type="entry name" value="PROTEIN SMF"/>
    <property type="match status" value="1"/>
</dbReference>
<dbReference type="Gene3D" id="3.40.50.450">
    <property type="match status" value="1"/>
</dbReference>
<evidence type="ECO:0000256" key="1">
    <source>
        <dbReference type="ARBA" id="ARBA00006525"/>
    </source>
</evidence>
<gene>
    <name evidence="4" type="ORF">SAMN05443633_11448</name>
</gene>
<comment type="similarity">
    <text evidence="1">Belongs to the DprA/Smf family.</text>
</comment>
<dbReference type="PANTHER" id="PTHR43022">
    <property type="entry name" value="PROTEIN SMF"/>
    <property type="match status" value="1"/>
</dbReference>
<dbReference type="AlphaFoldDB" id="A0A1M5JB03"/>
<accession>A0A1M5JB03</accession>
<dbReference type="InterPro" id="IPR057666">
    <property type="entry name" value="DrpA_SLOG"/>
</dbReference>
<name>A0A1M5JB03_9FLAO</name>
<dbReference type="EMBL" id="FQUT01000014">
    <property type="protein sequence ID" value="SHG37203.1"/>
    <property type="molecule type" value="Genomic_DNA"/>
</dbReference>
<dbReference type="Gene3D" id="1.10.10.10">
    <property type="entry name" value="Winged helix-like DNA-binding domain superfamily/Winged helix DNA-binding domain"/>
    <property type="match status" value="1"/>
</dbReference>
<evidence type="ECO:0000259" key="3">
    <source>
        <dbReference type="Pfam" id="PF17782"/>
    </source>
</evidence>
<dbReference type="InterPro" id="IPR003488">
    <property type="entry name" value="DprA"/>
</dbReference>
<evidence type="ECO:0000313" key="5">
    <source>
        <dbReference type="Proteomes" id="UP000184518"/>
    </source>
</evidence>
<dbReference type="Proteomes" id="UP000184518">
    <property type="component" value="Unassembled WGS sequence"/>
</dbReference>
<evidence type="ECO:0000259" key="2">
    <source>
        <dbReference type="Pfam" id="PF02481"/>
    </source>
</evidence>
<dbReference type="GO" id="GO:0009294">
    <property type="term" value="P:DNA-mediated transformation"/>
    <property type="evidence" value="ECO:0007669"/>
    <property type="project" value="InterPro"/>
</dbReference>
<proteinExistence type="inferred from homology"/>
<evidence type="ECO:0000313" key="4">
    <source>
        <dbReference type="EMBL" id="SHG37203.1"/>
    </source>
</evidence>
<dbReference type="NCBIfam" id="TIGR00732">
    <property type="entry name" value="dprA"/>
    <property type="match status" value="1"/>
</dbReference>
<dbReference type="OrthoDB" id="9785707at2"/>
<sequence length="369" mass="41677">MYSEEHLYSIALRECNLIGDINFHKLVRTFGNAKNAWENVPKEYKKLDGFGKKMVSDIGNPEHLKFAEKELKFCENHNVEINLRHLQQLPKLLHECDDAPAILYQKGHFDHSKQKVSIVGTRNMTSYGKQFIHDFFEETKSCQYISVSGLALGVDKEVHEQSIRHQIPTAAVLAHGFHILYPAKNRKLSEKILEEGGALFTEFNSSRKPDRENFIQRNRVVAGISPSTIVVETAFGGGSISTATFANMYNREVFALPGKITDKQSQGCNHLIFQNKAAAISTIKDLIDNLSLDKPRTTIEELFPRSEVAIQLTDGQELIFKIITENPQISLDDIIEKTDLSSHKILPVILELELLGKVKSFSGRQFLAI</sequence>
<dbReference type="Pfam" id="PF02481">
    <property type="entry name" value="DNA_processg_A"/>
    <property type="match status" value="1"/>
</dbReference>
<reference evidence="5" key="1">
    <citation type="submission" date="2016-11" db="EMBL/GenBank/DDBJ databases">
        <authorList>
            <person name="Varghese N."/>
            <person name="Submissions S."/>
        </authorList>
    </citation>
    <scope>NUCLEOTIDE SEQUENCE [LARGE SCALE GENOMIC DNA]</scope>
    <source>
        <strain evidence="5">DSM 27619</strain>
    </source>
</reference>
<dbReference type="InterPro" id="IPR036390">
    <property type="entry name" value="WH_DNA-bd_sf"/>
</dbReference>